<proteinExistence type="inferred from homology"/>
<dbReference type="CDD" id="cd02573">
    <property type="entry name" value="PseudoU_synth_EcTruB"/>
    <property type="match status" value="1"/>
</dbReference>
<name>A0A6M0GXL8_9CLOT</name>
<keyword evidence="9" id="KW-1185">Reference proteome</keyword>
<dbReference type="InterPro" id="IPR014780">
    <property type="entry name" value="tRNA_psdUridine_synth_TruB"/>
</dbReference>
<evidence type="ECO:0000313" key="8">
    <source>
        <dbReference type="EMBL" id="NEU03346.1"/>
    </source>
</evidence>
<evidence type="ECO:0000256" key="2">
    <source>
        <dbReference type="ARBA" id="ARBA00005642"/>
    </source>
</evidence>
<dbReference type="HAMAP" id="MF_01080">
    <property type="entry name" value="TruB_bact"/>
    <property type="match status" value="1"/>
</dbReference>
<dbReference type="Proteomes" id="UP000481872">
    <property type="component" value="Unassembled WGS sequence"/>
</dbReference>
<evidence type="ECO:0000256" key="1">
    <source>
        <dbReference type="ARBA" id="ARBA00000385"/>
    </source>
</evidence>
<dbReference type="AlphaFoldDB" id="A0A6M0GXL8"/>
<dbReference type="GO" id="GO:1990481">
    <property type="term" value="P:mRNA pseudouridine synthesis"/>
    <property type="evidence" value="ECO:0007669"/>
    <property type="project" value="TreeGrafter"/>
</dbReference>
<evidence type="ECO:0000256" key="5">
    <source>
        <dbReference type="HAMAP-Rule" id="MF_01080"/>
    </source>
</evidence>
<dbReference type="InterPro" id="IPR020103">
    <property type="entry name" value="PsdUridine_synth_cat_dom_sf"/>
</dbReference>
<gene>
    <name evidence="5 8" type="primary">truB</name>
    <name evidence="8" type="ORF">G3M99_00470</name>
</gene>
<evidence type="ECO:0000256" key="4">
    <source>
        <dbReference type="ARBA" id="ARBA00023235"/>
    </source>
</evidence>
<dbReference type="Gene3D" id="3.30.2350.10">
    <property type="entry name" value="Pseudouridine synthase"/>
    <property type="match status" value="1"/>
</dbReference>
<sequence>MSFSNKKSGILNIYKPKNMTSFDVVRDLRKILGEKKVGHCGTLDPQACGVLPVCFGRSTKIIDYIMEGTKEYVATLKLGEVTDTYDVEGKVIKTFEVNVTENEVRTAINSFKGDIKQVPPMYSALKVNGKKLYELARQGIEIERAARDVKIHDITIENIDIPYATFKVRCSKGTYIRSLCYDIGEKLQCGAVMTDLERTSTGRFTKENSINIKDLHKDNVEQYIVPVENAFLDYPKLIVNNKFEKLLLNGVAVKDRSFIDNIEDFKIHRIYNESNDLIAIGRKTEIGFKLIKILI</sequence>
<feature type="active site" description="Nucleophile" evidence="5">
    <location>
        <position position="44"/>
    </location>
</feature>
<protein>
    <recommendedName>
        <fullName evidence="5">tRNA pseudouridine synthase B</fullName>
        <ecNumber evidence="5">5.4.99.25</ecNumber>
    </recommendedName>
    <alternativeName>
        <fullName evidence="5">tRNA pseudouridine(55) synthase</fullName>
        <shortName evidence="5">Psi55 synthase</shortName>
    </alternativeName>
    <alternativeName>
        <fullName evidence="5">tRNA pseudouridylate synthase</fullName>
    </alternativeName>
    <alternativeName>
        <fullName evidence="5">tRNA-uridine isomerase</fullName>
    </alternativeName>
</protein>
<dbReference type="GO" id="GO:0031119">
    <property type="term" value="P:tRNA pseudouridine synthesis"/>
    <property type="evidence" value="ECO:0007669"/>
    <property type="project" value="UniProtKB-UniRule"/>
</dbReference>
<dbReference type="RefSeq" id="WP_199868719.1">
    <property type="nucleotide sequence ID" value="NZ_JAAGPU010000001.1"/>
</dbReference>
<feature type="domain" description="Pseudouridine synthase II N-terminal" evidence="6">
    <location>
        <begin position="29"/>
        <end position="176"/>
    </location>
</feature>
<organism evidence="8 9">
    <name type="scientific">Clostridium senegalense</name>
    <dbReference type="NCBI Taxonomy" id="1465809"/>
    <lineage>
        <taxon>Bacteria</taxon>
        <taxon>Bacillati</taxon>
        <taxon>Bacillota</taxon>
        <taxon>Clostridia</taxon>
        <taxon>Eubacteriales</taxon>
        <taxon>Clostridiaceae</taxon>
        <taxon>Clostridium</taxon>
    </lineage>
</organism>
<feature type="domain" description="tRNA pseudouridylate synthase B C-terminal" evidence="7">
    <location>
        <begin position="177"/>
        <end position="230"/>
    </location>
</feature>
<keyword evidence="3 5" id="KW-0819">tRNA processing</keyword>
<comment type="catalytic activity">
    <reaction evidence="1 5">
        <text>uridine(55) in tRNA = pseudouridine(55) in tRNA</text>
        <dbReference type="Rhea" id="RHEA:42532"/>
        <dbReference type="Rhea" id="RHEA-COMP:10101"/>
        <dbReference type="Rhea" id="RHEA-COMP:10102"/>
        <dbReference type="ChEBI" id="CHEBI:65314"/>
        <dbReference type="ChEBI" id="CHEBI:65315"/>
        <dbReference type="EC" id="5.4.99.25"/>
    </reaction>
</comment>
<comment type="function">
    <text evidence="5">Responsible for synthesis of pseudouridine from uracil-55 in the psi GC loop of transfer RNAs.</text>
</comment>
<dbReference type="InterPro" id="IPR002501">
    <property type="entry name" value="PsdUridine_synth_N"/>
</dbReference>
<dbReference type="EC" id="5.4.99.25" evidence="5"/>
<dbReference type="GO" id="GO:0003723">
    <property type="term" value="F:RNA binding"/>
    <property type="evidence" value="ECO:0007669"/>
    <property type="project" value="InterPro"/>
</dbReference>
<evidence type="ECO:0000256" key="3">
    <source>
        <dbReference type="ARBA" id="ARBA00022694"/>
    </source>
</evidence>
<keyword evidence="4 5" id="KW-0413">Isomerase</keyword>
<dbReference type="Pfam" id="PF16198">
    <property type="entry name" value="TruB_C_2"/>
    <property type="match status" value="1"/>
</dbReference>
<evidence type="ECO:0000313" key="9">
    <source>
        <dbReference type="Proteomes" id="UP000481872"/>
    </source>
</evidence>
<dbReference type="GO" id="GO:0160148">
    <property type="term" value="F:tRNA pseudouridine(55) synthase activity"/>
    <property type="evidence" value="ECO:0007669"/>
    <property type="project" value="UniProtKB-EC"/>
</dbReference>
<comment type="similarity">
    <text evidence="2 5">Belongs to the pseudouridine synthase TruB family. Type 1 subfamily.</text>
</comment>
<accession>A0A6M0GXL8</accession>
<evidence type="ECO:0000259" key="7">
    <source>
        <dbReference type="Pfam" id="PF16198"/>
    </source>
</evidence>
<dbReference type="SUPFAM" id="SSF55120">
    <property type="entry name" value="Pseudouridine synthase"/>
    <property type="match status" value="1"/>
</dbReference>
<dbReference type="Pfam" id="PF01509">
    <property type="entry name" value="TruB_N"/>
    <property type="match status" value="1"/>
</dbReference>
<comment type="caution">
    <text evidence="8">The sequence shown here is derived from an EMBL/GenBank/DDBJ whole genome shotgun (WGS) entry which is preliminary data.</text>
</comment>
<dbReference type="FunFam" id="3.30.2350.10:FF:000011">
    <property type="entry name" value="tRNA pseudouridine synthase B"/>
    <property type="match status" value="1"/>
</dbReference>
<dbReference type="EMBL" id="JAAGPU010000001">
    <property type="protein sequence ID" value="NEU03346.1"/>
    <property type="molecule type" value="Genomic_DNA"/>
</dbReference>
<dbReference type="PANTHER" id="PTHR13767:SF2">
    <property type="entry name" value="PSEUDOURIDYLATE SYNTHASE TRUB1"/>
    <property type="match status" value="1"/>
</dbReference>
<dbReference type="InterPro" id="IPR032819">
    <property type="entry name" value="TruB_C"/>
</dbReference>
<reference evidence="8 9" key="1">
    <citation type="submission" date="2020-02" db="EMBL/GenBank/DDBJ databases">
        <title>Genome assembly of a novel Clostridium senegalense strain.</title>
        <authorList>
            <person name="Gupta T.B."/>
            <person name="Jauregui R."/>
            <person name="Maclean P."/>
            <person name="Nawarathana A."/>
            <person name="Brightwell G."/>
        </authorList>
    </citation>
    <scope>NUCLEOTIDE SEQUENCE [LARGE SCALE GENOMIC DNA]</scope>
    <source>
        <strain evidence="8 9">AGRFS4</strain>
    </source>
</reference>
<dbReference type="NCBIfam" id="TIGR00431">
    <property type="entry name" value="TruB"/>
    <property type="match status" value="1"/>
</dbReference>
<evidence type="ECO:0000259" key="6">
    <source>
        <dbReference type="Pfam" id="PF01509"/>
    </source>
</evidence>
<dbReference type="PANTHER" id="PTHR13767">
    <property type="entry name" value="TRNA-PSEUDOURIDINE SYNTHASE"/>
    <property type="match status" value="1"/>
</dbReference>